<feature type="domain" description="CXXC-type" evidence="8">
    <location>
        <begin position="81"/>
        <end position="122"/>
    </location>
</feature>
<evidence type="ECO:0000313" key="10">
    <source>
        <dbReference type="Proteomes" id="UP001221898"/>
    </source>
</evidence>
<dbReference type="PANTHER" id="PTHR13419:SF0">
    <property type="entry name" value="CXXC-TYPE DOMAIN-CONTAINING PROTEIN"/>
    <property type="match status" value="1"/>
</dbReference>
<keyword evidence="10" id="KW-1185">Reference proteome</keyword>
<dbReference type="InterPro" id="IPR002857">
    <property type="entry name" value="Znf_CXXC"/>
</dbReference>
<evidence type="ECO:0000256" key="5">
    <source>
        <dbReference type="ARBA" id="ARBA00022833"/>
    </source>
</evidence>
<keyword evidence="2" id="KW-0963">Cytoplasm</keyword>
<keyword evidence="6" id="KW-0238">DNA-binding</keyword>
<dbReference type="Proteomes" id="UP001221898">
    <property type="component" value="Unassembled WGS sequence"/>
</dbReference>
<gene>
    <name evidence="9" type="ORF">AAFF_G00424000</name>
</gene>
<dbReference type="GO" id="GO:0008270">
    <property type="term" value="F:zinc ion binding"/>
    <property type="evidence" value="ECO:0007669"/>
    <property type="project" value="UniProtKB-KW"/>
</dbReference>
<dbReference type="GO" id="GO:0005737">
    <property type="term" value="C:cytoplasm"/>
    <property type="evidence" value="ECO:0007669"/>
    <property type="project" value="UniProtKB-SubCell"/>
</dbReference>
<dbReference type="GO" id="GO:0005634">
    <property type="term" value="C:nucleus"/>
    <property type="evidence" value="ECO:0007669"/>
    <property type="project" value="TreeGrafter"/>
</dbReference>
<evidence type="ECO:0000256" key="2">
    <source>
        <dbReference type="ARBA" id="ARBA00022490"/>
    </source>
</evidence>
<evidence type="ECO:0000256" key="1">
    <source>
        <dbReference type="ARBA" id="ARBA00004496"/>
    </source>
</evidence>
<comment type="subcellular location">
    <subcellularLocation>
        <location evidence="1">Cytoplasm</location>
    </subcellularLocation>
</comment>
<comment type="caution">
    <text evidence="9">The sequence shown here is derived from an EMBL/GenBank/DDBJ whole genome shotgun (WGS) entry which is preliminary data.</text>
</comment>
<evidence type="ECO:0000256" key="6">
    <source>
        <dbReference type="ARBA" id="ARBA00023125"/>
    </source>
</evidence>
<evidence type="ECO:0000256" key="3">
    <source>
        <dbReference type="ARBA" id="ARBA00022723"/>
    </source>
</evidence>
<evidence type="ECO:0000259" key="8">
    <source>
        <dbReference type="PROSITE" id="PS51058"/>
    </source>
</evidence>
<keyword evidence="3" id="KW-0479">Metal-binding</keyword>
<proteinExistence type="predicted"/>
<accession>A0AAD7T6T3</accession>
<dbReference type="GO" id="GO:0008327">
    <property type="term" value="F:methyl-CpG binding"/>
    <property type="evidence" value="ECO:0007669"/>
    <property type="project" value="TreeGrafter"/>
</dbReference>
<protein>
    <recommendedName>
        <fullName evidence="8">CXXC-type domain-containing protein</fullName>
    </recommendedName>
</protein>
<keyword evidence="5" id="KW-0862">Zinc</keyword>
<organism evidence="9 10">
    <name type="scientific">Aldrovandia affinis</name>
    <dbReference type="NCBI Taxonomy" id="143900"/>
    <lineage>
        <taxon>Eukaryota</taxon>
        <taxon>Metazoa</taxon>
        <taxon>Chordata</taxon>
        <taxon>Craniata</taxon>
        <taxon>Vertebrata</taxon>
        <taxon>Euteleostomi</taxon>
        <taxon>Actinopterygii</taxon>
        <taxon>Neopterygii</taxon>
        <taxon>Teleostei</taxon>
        <taxon>Notacanthiformes</taxon>
        <taxon>Halosauridae</taxon>
        <taxon>Aldrovandia</taxon>
    </lineage>
</organism>
<evidence type="ECO:0000313" key="9">
    <source>
        <dbReference type="EMBL" id="KAJ8415420.1"/>
    </source>
</evidence>
<dbReference type="PROSITE" id="PS51058">
    <property type="entry name" value="ZF_CXXC"/>
    <property type="match status" value="1"/>
</dbReference>
<dbReference type="EMBL" id="JAINUG010000009">
    <property type="protein sequence ID" value="KAJ8415420.1"/>
    <property type="molecule type" value="Genomic_DNA"/>
</dbReference>
<reference evidence="9" key="1">
    <citation type="journal article" date="2023" name="Science">
        <title>Genome structures resolve the early diversification of teleost fishes.</title>
        <authorList>
            <person name="Parey E."/>
            <person name="Louis A."/>
            <person name="Montfort J."/>
            <person name="Bouchez O."/>
            <person name="Roques C."/>
            <person name="Iampietro C."/>
            <person name="Lluch J."/>
            <person name="Castinel A."/>
            <person name="Donnadieu C."/>
            <person name="Desvignes T."/>
            <person name="Floi Bucao C."/>
            <person name="Jouanno E."/>
            <person name="Wen M."/>
            <person name="Mejri S."/>
            <person name="Dirks R."/>
            <person name="Jansen H."/>
            <person name="Henkel C."/>
            <person name="Chen W.J."/>
            <person name="Zahm M."/>
            <person name="Cabau C."/>
            <person name="Klopp C."/>
            <person name="Thompson A.W."/>
            <person name="Robinson-Rechavi M."/>
            <person name="Braasch I."/>
            <person name="Lecointre G."/>
            <person name="Bobe J."/>
            <person name="Postlethwait J.H."/>
            <person name="Berthelot C."/>
            <person name="Roest Crollius H."/>
            <person name="Guiguen Y."/>
        </authorList>
    </citation>
    <scope>NUCLEOTIDE SEQUENCE</scope>
    <source>
        <strain evidence="9">NC1722</strain>
    </source>
</reference>
<sequence length="134" mass="14474">MPKPRGGPGPPQEDIYEFSLDGDEDPKIFLRGGVMGRASPLAEYIRAEHHQAGLYSLPLLGPPEPPGAAAAAMAAAAASAQKKKRKRCGVCVPCLRKENCGDCSNCFNRKVGHQICKLRKCDVLKKKKSAWEVS</sequence>
<dbReference type="PANTHER" id="PTHR13419">
    <property type="entry name" value="ZINC FINGER-CONTAINING"/>
    <property type="match status" value="1"/>
</dbReference>
<dbReference type="AlphaFoldDB" id="A0AAD7T6T3"/>
<evidence type="ECO:0000256" key="4">
    <source>
        <dbReference type="ARBA" id="ARBA00022771"/>
    </source>
</evidence>
<evidence type="ECO:0000256" key="7">
    <source>
        <dbReference type="PROSITE-ProRule" id="PRU00509"/>
    </source>
</evidence>
<keyword evidence="4 7" id="KW-0863">Zinc-finger</keyword>
<dbReference type="InterPro" id="IPR040388">
    <property type="entry name" value="CXXC4/CXXC5"/>
</dbReference>
<name>A0AAD7T6T3_9TELE</name>
<dbReference type="Pfam" id="PF02008">
    <property type="entry name" value="zf-CXXC"/>
    <property type="match status" value="1"/>
</dbReference>